<dbReference type="GO" id="GO:0005975">
    <property type="term" value="P:carbohydrate metabolic process"/>
    <property type="evidence" value="ECO:0007669"/>
    <property type="project" value="InterPro"/>
</dbReference>
<organism evidence="1 2">
    <name type="scientific">Phocaeicola coprocola</name>
    <dbReference type="NCBI Taxonomy" id="310298"/>
    <lineage>
        <taxon>Bacteria</taxon>
        <taxon>Pseudomonadati</taxon>
        <taxon>Bacteroidota</taxon>
        <taxon>Bacteroidia</taxon>
        <taxon>Bacteroidales</taxon>
        <taxon>Bacteroidaceae</taxon>
        <taxon>Phocaeicola</taxon>
    </lineage>
</organism>
<reference evidence="1 2" key="1">
    <citation type="submission" date="2018-08" db="EMBL/GenBank/DDBJ databases">
        <title>A genome reference for cultivated species of the human gut microbiota.</title>
        <authorList>
            <person name="Zou Y."/>
            <person name="Xue W."/>
            <person name="Luo G."/>
        </authorList>
    </citation>
    <scope>NUCLEOTIDE SEQUENCE [LARGE SCALE GENOMIC DNA]</scope>
    <source>
        <strain evidence="1 2">AF24-2</strain>
    </source>
</reference>
<dbReference type="InterPro" id="IPR011013">
    <property type="entry name" value="Gal_mutarotase_sf_dom"/>
</dbReference>
<dbReference type="GO" id="GO:0030246">
    <property type="term" value="F:carbohydrate binding"/>
    <property type="evidence" value="ECO:0007669"/>
    <property type="project" value="InterPro"/>
</dbReference>
<sequence length="231" mass="26855">MSFHLWAQENEFQNIAYQDGTVCFTLVNEGVVRMEWQPTGRFVDNSSLLAVDREYDQVDFQLTESSDWIEISTSKMELKYKKRSEYFSSDNLIISPKGLEPYFRWRPGDTNTGNLKGTFRTLDGYDGEIFVGNGHDHGDHFPMSIEDGLLSTDSWTLIDDSEGLLLGMGNVTVKNYVRTGILWLTDMTIRKLFRVLSFLPVKFFTSAFGYWWSRYWNYLDDELRNLVTGCF</sequence>
<dbReference type="AlphaFoldDB" id="A0A412GYC8"/>
<dbReference type="Gene3D" id="2.60.40.1760">
    <property type="entry name" value="glycosyl hydrolase (family 31)"/>
    <property type="match status" value="1"/>
</dbReference>
<gene>
    <name evidence="1" type="ORF">DWY20_01445</name>
</gene>
<dbReference type="SUPFAM" id="SSF74650">
    <property type="entry name" value="Galactose mutarotase-like"/>
    <property type="match status" value="1"/>
</dbReference>
<accession>A0A412GYC8</accession>
<dbReference type="Proteomes" id="UP000285864">
    <property type="component" value="Unassembled WGS sequence"/>
</dbReference>
<dbReference type="EMBL" id="QRUU01000003">
    <property type="protein sequence ID" value="RGR99993.1"/>
    <property type="molecule type" value="Genomic_DNA"/>
</dbReference>
<evidence type="ECO:0000313" key="1">
    <source>
        <dbReference type="EMBL" id="RGR99993.1"/>
    </source>
</evidence>
<evidence type="ECO:0000313" key="2">
    <source>
        <dbReference type="Proteomes" id="UP000285864"/>
    </source>
</evidence>
<name>A0A412GYC8_9BACT</name>
<proteinExistence type="predicted"/>
<comment type="caution">
    <text evidence="1">The sequence shown here is derived from an EMBL/GenBank/DDBJ whole genome shotgun (WGS) entry which is preliminary data.</text>
</comment>
<dbReference type="GO" id="GO:0003824">
    <property type="term" value="F:catalytic activity"/>
    <property type="evidence" value="ECO:0007669"/>
    <property type="project" value="InterPro"/>
</dbReference>
<keyword evidence="2" id="KW-1185">Reference proteome</keyword>
<protein>
    <submittedName>
        <fullName evidence="1">Uncharacterized protein</fullName>
    </submittedName>
</protein>